<protein>
    <submittedName>
        <fullName evidence="1">Histidine kinase/DNA gyrase B/HSP90-like ATPase</fullName>
    </submittedName>
</protein>
<keyword evidence="2" id="KW-1185">Reference proteome</keyword>
<dbReference type="AlphaFoldDB" id="A0A316DBR3"/>
<dbReference type="EMBL" id="QGGL01000007">
    <property type="protein sequence ID" value="PWK13474.1"/>
    <property type="molecule type" value="Genomic_DNA"/>
</dbReference>
<evidence type="ECO:0000313" key="1">
    <source>
        <dbReference type="EMBL" id="PWK13474.1"/>
    </source>
</evidence>
<proteinExistence type="predicted"/>
<dbReference type="GO" id="GO:0016301">
    <property type="term" value="F:kinase activity"/>
    <property type="evidence" value="ECO:0007669"/>
    <property type="project" value="UniProtKB-KW"/>
</dbReference>
<dbReference type="Pfam" id="PF13589">
    <property type="entry name" value="HATPase_c_3"/>
    <property type="match status" value="1"/>
</dbReference>
<sequence>MVQQVKDKQQRSLRFGGISPVVLRELSGVYQPFVKAVKEMVSNSYDADADRVDLEFRDEYRVLTIRDDGNGMNPIDFVRDYIRIGKSFRKDELTAKKGRPRIGGKGIGFLAPARYCNQVIIRTKKNETSYGKLNIEVNGNRVDVRAHLLQGHGESSILDNIRLVSIYDSKGDLLIRDIDKEEDFQIVLASPVQDMCTVEYEFECAEYVLTATIDFELLFGLDAGKSLEEIENFCTVTIDQVSDKKALERSYTEITLVGIKDFVRNELSDPGKKAARNIENYGGLDRFLWNLSRILPVKADLNKNLPQEMIEFVQTEMDGEAKGYPIKVYCSTEEVKSRLLERFIIRPSRKMDVEFDKDLIKLISYGEEGEQFVVRGFLVGQTSTIFPAECRGILLRVKGVAIGEPTYFGLDQLLTGSAKVALSQISGEINILSGIDAINDINPGRDGFYKESEVYNRIKRLLVGASTDKLQGDLKDVIDSIILRSEINASINNFVKRYDAQRNSILEAGMAINVMAAEWPSVLDEFYQPKSSYELGLMPKVQYKADGKLAAYVVEIVDGLDEDYKVDYANKKLFLSKHADLWKRNILIGNDEYTIQLKHGKQISLFCEVNPKAKLIYINWDHPMKATMGDTGFLKHCLASVASALPQEQLLTYIRLITHKMS</sequence>
<dbReference type="RefSeq" id="WP_109688763.1">
    <property type="nucleotide sequence ID" value="NZ_QGGL01000007.1"/>
</dbReference>
<dbReference type="Proteomes" id="UP000245634">
    <property type="component" value="Unassembled WGS sequence"/>
</dbReference>
<comment type="caution">
    <text evidence="1">The sequence shown here is derived from an EMBL/GenBank/DDBJ whole genome shotgun (WGS) entry which is preliminary data.</text>
</comment>
<reference evidence="1 2" key="1">
    <citation type="submission" date="2018-05" db="EMBL/GenBank/DDBJ databases">
        <title>Genomic Encyclopedia of Type Strains, Phase IV (KMG-IV): sequencing the most valuable type-strain genomes for metagenomic binning, comparative biology and taxonomic classification.</title>
        <authorList>
            <person name="Goeker M."/>
        </authorList>
    </citation>
    <scope>NUCLEOTIDE SEQUENCE [LARGE SCALE GENOMIC DNA]</scope>
    <source>
        <strain evidence="1 2">DSM 18773</strain>
    </source>
</reference>
<dbReference type="OrthoDB" id="9816482at2"/>
<keyword evidence="1" id="KW-0418">Kinase</keyword>
<organism evidence="1 2">
    <name type="scientific">Tumebacillus permanentifrigoris</name>
    <dbReference type="NCBI Taxonomy" id="378543"/>
    <lineage>
        <taxon>Bacteria</taxon>
        <taxon>Bacillati</taxon>
        <taxon>Bacillota</taxon>
        <taxon>Bacilli</taxon>
        <taxon>Bacillales</taxon>
        <taxon>Alicyclobacillaceae</taxon>
        <taxon>Tumebacillus</taxon>
    </lineage>
</organism>
<evidence type="ECO:0000313" key="2">
    <source>
        <dbReference type="Proteomes" id="UP000245634"/>
    </source>
</evidence>
<dbReference type="Gene3D" id="3.30.565.10">
    <property type="entry name" value="Histidine kinase-like ATPase, C-terminal domain"/>
    <property type="match status" value="1"/>
</dbReference>
<dbReference type="SUPFAM" id="SSF55874">
    <property type="entry name" value="ATPase domain of HSP90 chaperone/DNA topoisomerase II/histidine kinase"/>
    <property type="match status" value="1"/>
</dbReference>
<name>A0A316DBR3_9BACL</name>
<keyword evidence="1" id="KW-0808">Transferase</keyword>
<accession>A0A316DBR3</accession>
<gene>
    <name evidence="1" type="ORF">C7459_107142</name>
</gene>
<dbReference type="InterPro" id="IPR036890">
    <property type="entry name" value="HATPase_C_sf"/>
</dbReference>